<dbReference type="PANTHER" id="PTHR39550:SF1">
    <property type="entry name" value="SLL0658 PROTEIN"/>
    <property type="match status" value="1"/>
</dbReference>
<dbReference type="EMBL" id="JAFMPM010000007">
    <property type="protein sequence ID" value="MBO0614022.1"/>
    <property type="molecule type" value="Genomic_DNA"/>
</dbReference>
<keyword evidence="3" id="KW-1185">Reference proteome</keyword>
<dbReference type="PANTHER" id="PTHR39550">
    <property type="entry name" value="SLL0658 PROTEIN"/>
    <property type="match status" value="1"/>
</dbReference>
<sequence>MALVVISDASPLIGLSIVNGLTWLPLLFGEVWIPTEVYREVLPSKPARGKADIQAALDAGWLKVWDQAFPALAGLDLDEGESACISLALDHPLPVLIIMDERAGRAVAQEYGLQVIGTAAIIGRAKQHGLIASARAVFDVLHQSDFRISATVIKQVLARVGE</sequence>
<dbReference type="RefSeq" id="WP_207251753.1">
    <property type="nucleotide sequence ID" value="NZ_JAFMPM010000007.1"/>
</dbReference>
<dbReference type="EMBL" id="CP072748">
    <property type="protein sequence ID" value="QTX10381.1"/>
    <property type="molecule type" value="Genomic_DNA"/>
</dbReference>
<accession>A0A8B0SGW0</accession>
<organism evidence="2">
    <name type="scientific">Thiothrix fructosivorans</name>
    <dbReference type="NCBI Taxonomy" id="111770"/>
    <lineage>
        <taxon>Bacteria</taxon>
        <taxon>Pseudomonadati</taxon>
        <taxon>Pseudomonadota</taxon>
        <taxon>Gammaproteobacteria</taxon>
        <taxon>Thiotrichales</taxon>
        <taxon>Thiotrichaceae</taxon>
        <taxon>Thiothrix</taxon>
    </lineage>
</organism>
<gene>
    <name evidence="2" type="ORF">J1836_017645</name>
    <name evidence="1" type="ORF">J1836_14015</name>
</gene>
<dbReference type="Pfam" id="PF11848">
    <property type="entry name" value="DUF3368"/>
    <property type="match status" value="1"/>
</dbReference>
<proteinExistence type="predicted"/>
<reference evidence="2" key="2">
    <citation type="submission" date="2021-04" db="EMBL/GenBank/DDBJ databases">
        <title>Complete Genome and methylome analysis of Thiothrix fructosivorans ATCC 49748.</title>
        <authorList>
            <person name="Fomenkov A."/>
            <person name="Sun L."/>
            <person name="Vincze T."/>
            <person name="Grabovich M.Y."/>
            <person name="Roberts R.J."/>
        </authorList>
    </citation>
    <scope>NUCLEOTIDE SEQUENCE</scope>
    <source>
        <strain evidence="2">ATCC 49748</strain>
    </source>
</reference>
<evidence type="ECO:0000313" key="3">
    <source>
        <dbReference type="Proteomes" id="UP000664466"/>
    </source>
</evidence>
<name>A0A8B0SGW0_9GAMM</name>
<dbReference type="InterPro" id="IPR021799">
    <property type="entry name" value="PIN-like_prokaryotic"/>
</dbReference>
<dbReference type="AlphaFoldDB" id="A0A8B0SGW0"/>
<protein>
    <submittedName>
        <fullName evidence="2">DUF3368 domain-containing protein</fullName>
    </submittedName>
</protein>
<evidence type="ECO:0000313" key="2">
    <source>
        <dbReference type="EMBL" id="QTX10381.1"/>
    </source>
</evidence>
<evidence type="ECO:0000313" key="1">
    <source>
        <dbReference type="EMBL" id="MBO0614022.1"/>
    </source>
</evidence>
<reference evidence="1 3" key="1">
    <citation type="submission" date="2021-03" db="EMBL/GenBank/DDBJ databases">
        <title>Draft genome and methylome analysis of Thiotrix fructosivoruns ATCC 49748.</title>
        <authorList>
            <person name="Fomenkov A."/>
            <person name="Grabovich M.Y."/>
            <person name="Roberts R.J."/>
        </authorList>
    </citation>
    <scope>NUCLEOTIDE SEQUENCE [LARGE SCALE GENOMIC DNA]</scope>
    <source>
        <strain evidence="1 3">ATCC 49748</strain>
    </source>
</reference>
<dbReference type="Proteomes" id="UP000664466">
    <property type="component" value="Unassembled WGS sequence"/>
</dbReference>